<proteinExistence type="predicted"/>
<name>A0ABV1N602_9GAMM</name>
<dbReference type="Gene3D" id="3.60.15.10">
    <property type="entry name" value="Ribonuclease Z/Hydroxyacylglutathione hydrolase-like"/>
    <property type="match status" value="1"/>
</dbReference>
<dbReference type="InterPro" id="IPR036866">
    <property type="entry name" value="RibonucZ/Hydroxyglut_hydro"/>
</dbReference>
<gene>
    <name evidence="2" type="ORF">ABE957_10805</name>
</gene>
<dbReference type="EMBL" id="JBEGCI010000008">
    <property type="protein sequence ID" value="MEQ6889163.1"/>
    <property type="molecule type" value="Genomic_DNA"/>
</dbReference>
<evidence type="ECO:0000313" key="2">
    <source>
        <dbReference type="EMBL" id="MEQ6889163.1"/>
    </source>
</evidence>
<organism evidence="2 3">
    <name type="scientific">Halomonas pelophila</name>
    <dbReference type="NCBI Taxonomy" id="3151122"/>
    <lineage>
        <taxon>Bacteria</taxon>
        <taxon>Pseudomonadati</taxon>
        <taxon>Pseudomonadota</taxon>
        <taxon>Gammaproteobacteria</taxon>
        <taxon>Oceanospirillales</taxon>
        <taxon>Halomonadaceae</taxon>
        <taxon>Halomonas</taxon>
    </lineage>
</organism>
<dbReference type="PANTHER" id="PTHR23131">
    <property type="entry name" value="ENDORIBONUCLEASE LACTB2"/>
    <property type="match status" value="1"/>
</dbReference>
<dbReference type="InterPro" id="IPR050662">
    <property type="entry name" value="Sec-metab_biosynth-thioest"/>
</dbReference>
<dbReference type="RefSeq" id="WP_349758699.1">
    <property type="nucleotide sequence ID" value="NZ_JBEGCI010000008.1"/>
</dbReference>
<dbReference type="SMART" id="SM00849">
    <property type="entry name" value="Lactamase_B"/>
    <property type="match status" value="1"/>
</dbReference>
<dbReference type="Pfam" id="PF21221">
    <property type="entry name" value="B_lactamase-like_C"/>
    <property type="match status" value="1"/>
</dbReference>
<sequence>MTVSDVQRTHRKRREREALEYPFVTPAALGEVETVAEGVLWARVPMPMSLDHINVYLLRDHDGWWLVDTGLNTARGREVWERLAAERLEGLPFKALICTHFHHDHIGLAHWLMERFGLPLYMSHGEYFSMRALASAQAPPLPEDQRHFYERAGMPADDIDAMFAAFRHFAHSPPHPEAFHRLRDDDRLSIGGRDWRVIIGEGHSPEHVCLYAPEDRLLIAGDQLLPEISSNVMVSNIEPEADPLGGWLASLDRLATLAPDTLVLPSHGPVFRQLPERVRQLQEHHERQFVLIRELAERSPGFTAFDAMCRLFPRALPPTEKLLALGEALAHLALLRRRGELVRRPGRDVDGFYPATGPGSGD</sequence>
<dbReference type="Proteomes" id="UP001472978">
    <property type="component" value="Unassembled WGS sequence"/>
</dbReference>
<dbReference type="PANTHER" id="PTHR23131:SF4">
    <property type="entry name" value="METALLO-BETA-LACTAMASE SUPERFAMILY POTEIN"/>
    <property type="match status" value="1"/>
</dbReference>
<dbReference type="Gene3D" id="1.10.10.10">
    <property type="entry name" value="Winged helix-like DNA-binding domain superfamily/Winged helix DNA-binding domain"/>
    <property type="match status" value="1"/>
</dbReference>
<evidence type="ECO:0000313" key="3">
    <source>
        <dbReference type="Proteomes" id="UP001472978"/>
    </source>
</evidence>
<keyword evidence="3" id="KW-1185">Reference proteome</keyword>
<dbReference type="InterPro" id="IPR001279">
    <property type="entry name" value="Metallo-B-lactamas"/>
</dbReference>
<feature type="domain" description="Metallo-beta-lactamase" evidence="1">
    <location>
        <begin position="52"/>
        <end position="267"/>
    </location>
</feature>
<evidence type="ECO:0000259" key="1">
    <source>
        <dbReference type="SMART" id="SM00849"/>
    </source>
</evidence>
<accession>A0ABV1N602</accession>
<reference evidence="2 3" key="1">
    <citation type="submission" date="2024-05" db="EMBL/GenBank/DDBJ databases">
        <title>Halomonas sp. CS7 16S ribosomal RNA gene Genome sequencing and assembly.</title>
        <authorList>
            <person name="Yook S."/>
        </authorList>
    </citation>
    <scope>NUCLEOTIDE SEQUENCE [LARGE SCALE GENOMIC DNA]</scope>
    <source>
        <strain evidence="2 3">CS7</strain>
    </source>
</reference>
<protein>
    <submittedName>
        <fullName evidence="2">MBL fold metallo-hydrolase</fullName>
    </submittedName>
</protein>
<dbReference type="InterPro" id="IPR048933">
    <property type="entry name" value="B_lactamase-like_C"/>
</dbReference>
<dbReference type="SUPFAM" id="SSF56281">
    <property type="entry name" value="Metallo-hydrolase/oxidoreductase"/>
    <property type="match status" value="1"/>
</dbReference>
<dbReference type="Pfam" id="PF00753">
    <property type="entry name" value="Lactamase_B"/>
    <property type="match status" value="1"/>
</dbReference>
<dbReference type="InterPro" id="IPR036388">
    <property type="entry name" value="WH-like_DNA-bd_sf"/>
</dbReference>
<comment type="caution">
    <text evidence="2">The sequence shown here is derived from an EMBL/GenBank/DDBJ whole genome shotgun (WGS) entry which is preliminary data.</text>
</comment>